<evidence type="ECO:0000313" key="4">
    <source>
        <dbReference type="Proteomes" id="UP000019426"/>
    </source>
</evidence>
<gene>
    <name evidence="3" type="ORF">CM240_1460</name>
</gene>
<feature type="transmembrane region" description="Helical" evidence="1">
    <location>
        <begin position="158"/>
        <end position="176"/>
    </location>
</feature>
<feature type="chain" id="PRO_5038608778" evidence="2">
    <location>
        <begin position="22"/>
        <end position="379"/>
    </location>
</feature>
<organism evidence="3 4">
    <name type="scientific">Clostridium bornimense</name>
    <dbReference type="NCBI Taxonomy" id="1216932"/>
    <lineage>
        <taxon>Bacteria</taxon>
        <taxon>Bacillati</taxon>
        <taxon>Bacillota</taxon>
        <taxon>Clostridia</taxon>
        <taxon>Eubacteriales</taxon>
        <taxon>Clostridiaceae</taxon>
        <taxon>Clostridium</taxon>
    </lineage>
</organism>
<feature type="transmembrane region" description="Helical" evidence="1">
    <location>
        <begin position="303"/>
        <end position="325"/>
    </location>
</feature>
<feature type="signal peptide" evidence="2">
    <location>
        <begin position="1"/>
        <end position="21"/>
    </location>
</feature>
<evidence type="ECO:0000256" key="1">
    <source>
        <dbReference type="SAM" id="Phobius"/>
    </source>
</evidence>
<proteinExistence type="predicted"/>
<evidence type="ECO:0000256" key="2">
    <source>
        <dbReference type="SAM" id="SignalP"/>
    </source>
</evidence>
<feature type="transmembrane region" description="Helical" evidence="1">
    <location>
        <begin position="188"/>
        <end position="213"/>
    </location>
</feature>
<dbReference type="RefSeq" id="WP_044037828.1">
    <property type="nucleotide sequence ID" value="NZ_HG917868.1"/>
</dbReference>
<dbReference type="OrthoDB" id="1706761at2"/>
<accession>W6RYB0</accession>
<dbReference type="HOGENOM" id="CLU_046838_1_0_9"/>
<keyword evidence="1" id="KW-1133">Transmembrane helix</keyword>
<feature type="transmembrane region" description="Helical" evidence="1">
    <location>
        <begin position="121"/>
        <end position="138"/>
    </location>
</feature>
<dbReference type="Pfam" id="PF09546">
    <property type="entry name" value="Spore_III_AE"/>
    <property type="match status" value="1"/>
</dbReference>
<feature type="transmembrane region" description="Helical" evidence="1">
    <location>
        <begin position="352"/>
        <end position="374"/>
    </location>
</feature>
<keyword evidence="1" id="KW-0812">Transmembrane</keyword>
<feature type="transmembrane region" description="Helical" evidence="1">
    <location>
        <begin position="233"/>
        <end position="251"/>
    </location>
</feature>
<feature type="transmembrane region" description="Helical" evidence="1">
    <location>
        <begin position="89"/>
        <end position="109"/>
    </location>
</feature>
<dbReference type="Proteomes" id="UP000019426">
    <property type="component" value="Chromosome M2/40_rep1"/>
</dbReference>
<dbReference type="KEGG" id="clt:CM240_1460"/>
<dbReference type="STRING" id="1216932.CM240_1460"/>
<dbReference type="InterPro" id="IPR014194">
    <property type="entry name" value="Spore_III_AE"/>
</dbReference>
<keyword evidence="2" id="KW-0732">Signal</keyword>
<keyword evidence="4" id="KW-1185">Reference proteome</keyword>
<dbReference type="EMBL" id="HG917868">
    <property type="protein sequence ID" value="CDM68619.1"/>
    <property type="molecule type" value="Genomic_DNA"/>
</dbReference>
<dbReference type="AlphaFoldDB" id="W6RYB0"/>
<keyword evidence="1" id="KW-0472">Membrane</keyword>
<reference evidence="3 4" key="1">
    <citation type="submission" date="2013-11" db="EMBL/GenBank/DDBJ databases">
        <title>Complete genome sequence of Clostridum sp. M2/40.</title>
        <authorList>
            <person name="Wibberg D."/>
            <person name="Puehler A."/>
            <person name="Schlueter A."/>
        </authorList>
    </citation>
    <scope>NUCLEOTIDE SEQUENCE [LARGE SCALE GENOMIC DNA]</scope>
    <source>
        <strain evidence="4">M2/40</strain>
    </source>
</reference>
<evidence type="ECO:0000313" key="3">
    <source>
        <dbReference type="EMBL" id="CDM68619.1"/>
    </source>
</evidence>
<dbReference type="PATRIC" id="fig|1216932.3.peg.1453"/>
<protein>
    <submittedName>
        <fullName evidence="3">Stage III sporulation protein AE</fullName>
    </submittedName>
</protein>
<sequence length="379" mass="41707">MKKLIVFIISILLLLFPSAIALGEEEVKPNDIEGVEEFDNYINNFKTRYDLLNDIDFSKYIEDTFKNGTSELNIKEISSTLIKYTVKEIYASIKIMALLAVMVLLTSFLMSLQEAFSGNNLINISFYAIYGLIMILLMKNMLIGVEECKEIIKSLSDFMVVLIPLLLTMLIGIGGFTEAVAMDPIVIAVVNICVTIVVNFLLPAILMVTVLKLINNLSDDDKLTKLTALFNSVIKYTQGIMLTVFITVLTIRGVTTRTFDKVAVETAKFAVDNFVPVVGGALSDAVTSVANYSLLIKNSLSSVGLIVIVFLILTPIIKLFILSLINKFTAAILEPIGNKKIIDSINEVGNSLMQIISCVVVVSLMFFIMIAIIASAKPI</sequence>
<dbReference type="eggNOG" id="ENOG502Z7PW">
    <property type="taxonomic scope" value="Bacteria"/>
</dbReference>
<dbReference type="NCBIfam" id="TIGR02829">
    <property type="entry name" value="spore_III_AE"/>
    <property type="match status" value="1"/>
</dbReference>
<name>W6RYB0_9CLOT</name>